<keyword evidence="2 10" id="KW-0813">Transport</keyword>
<feature type="transmembrane region" description="Helical" evidence="12">
    <location>
        <begin position="7"/>
        <end position="31"/>
    </location>
</feature>
<protein>
    <recommendedName>
        <fullName evidence="10">Trk system potassium uptake protein</fullName>
    </recommendedName>
</protein>
<dbReference type="Pfam" id="PF02386">
    <property type="entry name" value="TrkH"/>
    <property type="match status" value="1"/>
</dbReference>
<dbReference type="PANTHER" id="PTHR32024">
    <property type="entry name" value="TRK SYSTEM POTASSIUM UPTAKE PROTEIN TRKG-RELATED"/>
    <property type="match status" value="1"/>
</dbReference>
<evidence type="ECO:0000313" key="14">
    <source>
        <dbReference type="Proteomes" id="UP000243978"/>
    </source>
</evidence>
<comment type="function">
    <text evidence="10">Low-affinity potassium transport system. Interacts with Trk system potassium uptake protein TrkA.</text>
</comment>
<evidence type="ECO:0000256" key="10">
    <source>
        <dbReference type="PIRNR" id="PIRNR006247"/>
    </source>
</evidence>
<evidence type="ECO:0000256" key="8">
    <source>
        <dbReference type="ARBA" id="ARBA00023065"/>
    </source>
</evidence>
<dbReference type="Proteomes" id="UP000243978">
    <property type="component" value="Unassembled WGS sequence"/>
</dbReference>
<keyword evidence="11" id="KW-0479">Metal-binding</keyword>
<dbReference type="InterPro" id="IPR003445">
    <property type="entry name" value="Cat_transpt"/>
</dbReference>
<feature type="binding site" evidence="11">
    <location>
        <position position="431"/>
    </location>
    <ligand>
        <name>K(+)</name>
        <dbReference type="ChEBI" id="CHEBI:29103"/>
    </ligand>
</feature>
<keyword evidence="4 10" id="KW-0633">Potassium transport</keyword>
<dbReference type="InterPro" id="IPR004772">
    <property type="entry name" value="TrkH"/>
</dbReference>
<dbReference type="GO" id="GO:0015379">
    <property type="term" value="F:potassium:chloride symporter activity"/>
    <property type="evidence" value="ECO:0007669"/>
    <property type="project" value="InterPro"/>
</dbReference>
<dbReference type="PANTHER" id="PTHR32024:SF3">
    <property type="entry name" value="TRK SYSTEM POTASSIUM UPTAKE PROTEIN"/>
    <property type="match status" value="1"/>
</dbReference>
<keyword evidence="14" id="KW-1185">Reference proteome</keyword>
<evidence type="ECO:0000256" key="2">
    <source>
        <dbReference type="ARBA" id="ARBA00022448"/>
    </source>
</evidence>
<keyword evidence="8 10" id="KW-0406">Ion transport</keyword>
<evidence type="ECO:0000256" key="5">
    <source>
        <dbReference type="ARBA" id="ARBA00022692"/>
    </source>
</evidence>
<proteinExistence type="inferred from homology"/>
<keyword evidence="9 10" id="KW-0472">Membrane</keyword>
<dbReference type="OrthoDB" id="9810952at2"/>
<dbReference type="GO" id="GO:0005886">
    <property type="term" value="C:plasma membrane"/>
    <property type="evidence" value="ECO:0007669"/>
    <property type="project" value="UniProtKB-SubCell"/>
</dbReference>
<organism evidence="13 14">
    <name type="scientific">Litoreibacter ponti</name>
    <dbReference type="NCBI Taxonomy" id="1510457"/>
    <lineage>
        <taxon>Bacteria</taxon>
        <taxon>Pseudomonadati</taxon>
        <taxon>Pseudomonadota</taxon>
        <taxon>Alphaproteobacteria</taxon>
        <taxon>Rhodobacterales</taxon>
        <taxon>Roseobacteraceae</taxon>
        <taxon>Litoreibacter</taxon>
    </lineage>
</organism>
<keyword evidence="7 12" id="KW-1133">Transmembrane helix</keyword>
<feature type="binding site" evidence="11">
    <location>
        <position position="315"/>
    </location>
    <ligand>
        <name>K(+)</name>
        <dbReference type="ChEBI" id="CHEBI:29103"/>
    </ligand>
</feature>
<evidence type="ECO:0000256" key="7">
    <source>
        <dbReference type="ARBA" id="ARBA00022989"/>
    </source>
</evidence>
<evidence type="ECO:0000256" key="4">
    <source>
        <dbReference type="ARBA" id="ARBA00022538"/>
    </source>
</evidence>
<dbReference type="PROSITE" id="PS51257">
    <property type="entry name" value="PROKAR_LIPOPROTEIN"/>
    <property type="match status" value="1"/>
</dbReference>
<reference evidence="13 14" key="1">
    <citation type="submission" date="2018-04" db="EMBL/GenBank/DDBJ databases">
        <title>Genomic Encyclopedia of Archaeal and Bacterial Type Strains, Phase II (KMG-II): from individual species to whole genera.</title>
        <authorList>
            <person name="Goeker M."/>
        </authorList>
    </citation>
    <scope>NUCLEOTIDE SEQUENCE [LARGE SCALE GENOMIC DNA]</scope>
    <source>
        <strain evidence="13 14">DSM 100977</strain>
    </source>
</reference>
<evidence type="ECO:0000256" key="1">
    <source>
        <dbReference type="ARBA" id="ARBA00004651"/>
    </source>
</evidence>
<keyword evidence="5 12" id="KW-0812">Transmembrane</keyword>
<dbReference type="GO" id="GO:0046872">
    <property type="term" value="F:metal ion binding"/>
    <property type="evidence" value="ECO:0007669"/>
    <property type="project" value="UniProtKB-KW"/>
</dbReference>
<evidence type="ECO:0000313" key="13">
    <source>
        <dbReference type="EMBL" id="PTX56380.1"/>
    </source>
</evidence>
<feature type="transmembrane region" description="Helical" evidence="12">
    <location>
        <begin position="273"/>
        <end position="291"/>
    </location>
</feature>
<evidence type="ECO:0000256" key="9">
    <source>
        <dbReference type="ARBA" id="ARBA00023136"/>
    </source>
</evidence>
<feature type="transmembrane region" description="Helical" evidence="12">
    <location>
        <begin position="322"/>
        <end position="344"/>
    </location>
</feature>
<feature type="transmembrane region" description="Helical" evidence="12">
    <location>
        <begin position="455"/>
        <end position="475"/>
    </location>
</feature>
<feature type="transmembrane region" description="Helical" evidence="12">
    <location>
        <begin position="37"/>
        <end position="59"/>
    </location>
</feature>
<feature type="transmembrane region" description="Helical" evidence="12">
    <location>
        <begin position="180"/>
        <end position="201"/>
    </location>
</feature>
<evidence type="ECO:0000256" key="11">
    <source>
        <dbReference type="PIRSR" id="PIRSR006247-1"/>
    </source>
</evidence>
<feature type="binding site" evidence="11">
    <location>
        <position position="220"/>
    </location>
    <ligand>
        <name>K(+)</name>
        <dbReference type="ChEBI" id="CHEBI:29103"/>
    </ligand>
</feature>
<name>A0A2T6BJY8_9RHOB</name>
<keyword evidence="10" id="KW-0997">Cell inner membrane</keyword>
<feature type="transmembrane region" description="Helical" evidence="12">
    <location>
        <begin position="134"/>
        <end position="154"/>
    </location>
</feature>
<dbReference type="EMBL" id="QBKS01000001">
    <property type="protein sequence ID" value="PTX56380.1"/>
    <property type="molecule type" value="Genomic_DNA"/>
</dbReference>
<comment type="caution">
    <text evidence="13">The sequence shown here is derived from an EMBL/GenBank/DDBJ whole genome shotgun (WGS) entry which is preliminary data.</text>
</comment>
<feature type="transmembrane region" description="Helical" evidence="12">
    <location>
        <begin position="389"/>
        <end position="413"/>
    </location>
</feature>
<feature type="binding site" evidence="11">
    <location>
        <position position="113"/>
    </location>
    <ligand>
        <name>K(+)</name>
        <dbReference type="ChEBI" id="CHEBI:29103"/>
    </ligand>
</feature>
<keyword evidence="3 10" id="KW-1003">Cell membrane</keyword>
<accession>A0A2T6BJY8</accession>
<keyword evidence="6 10" id="KW-0630">Potassium</keyword>
<dbReference type="RefSeq" id="WP_107844584.1">
    <property type="nucleotide sequence ID" value="NZ_QBKS01000001.1"/>
</dbReference>
<sequence length="482" mass="50886">MFDVRPVAYVIGLLTACFGAAMVLPMAYDLWAGNGHWAAFAESAVITAATGGLIAMASANGVGDRLTIQQTFLLTTGVWVALPVFGALPFYLGATEAAYVDAFFEAMSGLTTTGSTVFTGIEDMPQGLKLWRGLMQWFGGIGIIVVAMVFLPELKIGGMQIFRSEGFDTMGKILPRAGEIARSIANIYLGLTAACALAYYAGGMGRADSVVHAMTTIATGGFANSDASFSAFPPAVEYTACLFMILAALPFVRYVQVVAGTARPLLKDTQIHAFLLTALALVAVLTAWQLLEVTDAFEPALRKSLFNVVSILTGTGYASADYTLWGAFAVSVFFFMGLIGGCAGSTACSIKVFRYQLLFASIKAQIRRIHAPHGLFQPRYQGKPVGEDVLSSVMSFFVLFTVTLGLLAVALGMTGLDFITSLSGAATALGNIGPGLGAQIGPSGNFGGLNDTAKWLLAAGMLIGRLELLAVYAIFTVRFWRA</sequence>
<gene>
    <name evidence="13" type="ORF">C8N43_1037</name>
</gene>
<dbReference type="PIRSF" id="PIRSF006247">
    <property type="entry name" value="TrkH"/>
    <property type="match status" value="1"/>
</dbReference>
<evidence type="ECO:0000256" key="12">
    <source>
        <dbReference type="SAM" id="Phobius"/>
    </source>
</evidence>
<comment type="subcellular location">
    <subcellularLocation>
        <location evidence="10">Cell inner membrane</location>
        <topology evidence="10">Multi-pass membrane protein</topology>
    </subcellularLocation>
    <subcellularLocation>
        <location evidence="1">Cell membrane</location>
        <topology evidence="1">Multi-pass membrane protein</topology>
    </subcellularLocation>
</comment>
<dbReference type="AlphaFoldDB" id="A0A2T6BJY8"/>
<comment type="similarity">
    <text evidence="10">Belongs to the TrkH potassium transport family.</text>
</comment>
<evidence type="ECO:0000256" key="3">
    <source>
        <dbReference type="ARBA" id="ARBA00022475"/>
    </source>
</evidence>
<feature type="transmembrane region" description="Helical" evidence="12">
    <location>
        <begin position="235"/>
        <end position="252"/>
    </location>
</feature>
<feature type="transmembrane region" description="Helical" evidence="12">
    <location>
        <begin position="71"/>
        <end position="92"/>
    </location>
</feature>
<evidence type="ECO:0000256" key="6">
    <source>
        <dbReference type="ARBA" id="ARBA00022958"/>
    </source>
</evidence>
<feature type="binding site" evidence="11">
    <location>
        <position position="112"/>
    </location>
    <ligand>
        <name>K(+)</name>
        <dbReference type="ChEBI" id="CHEBI:29103"/>
    </ligand>
</feature>